<dbReference type="InterPro" id="IPR045886">
    <property type="entry name" value="ThiF/MoeB/HesA"/>
</dbReference>
<dbReference type="PANTHER" id="PTHR43267:SF1">
    <property type="entry name" value="TRNA THREONYLCARBAMOYLADENOSINE DEHYDRATASE"/>
    <property type="match status" value="1"/>
</dbReference>
<dbReference type="Proteomes" id="UP000295707">
    <property type="component" value="Unassembled WGS sequence"/>
</dbReference>
<dbReference type="EMBL" id="SMFX01000001">
    <property type="protein sequence ID" value="TCK16961.1"/>
    <property type="molecule type" value="Genomic_DNA"/>
</dbReference>
<dbReference type="Gene3D" id="3.40.50.720">
    <property type="entry name" value="NAD(P)-binding Rossmann-like Domain"/>
    <property type="match status" value="1"/>
</dbReference>
<dbReference type="NCBIfam" id="NF011696">
    <property type="entry name" value="PRK15116.1"/>
    <property type="match status" value="1"/>
</dbReference>
<dbReference type="InterPro" id="IPR000594">
    <property type="entry name" value="ThiF_NAD_FAD-bd"/>
</dbReference>
<dbReference type="GO" id="GO:0008641">
    <property type="term" value="F:ubiquitin-like modifier activating enzyme activity"/>
    <property type="evidence" value="ECO:0007669"/>
    <property type="project" value="InterPro"/>
</dbReference>
<comment type="caution">
    <text evidence="2">The sequence shown here is derived from an EMBL/GenBank/DDBJ whole genome shotgun (WGS) entry which is preliminary data.</text>
</comment>
<accession>A0A4R1H8X1</accession>
<name>A0A4R1H8X1_9GAMM</name>
<gene>
    <name evidence="2" type="ORF">DFR30_0180</name>
</gene>
<reference evidence="2 3" key="1">
    <citation type="submission" date="2019-03" db="EMBL/GenBank/DDBJ databases">
        <title>Genomic Encyclopedia of Type Strains, Phase IV (KMG-IV): sequencing the most valuable type-strain genomes for metagenomic binning, comparative biology and taxonomic classification.</title>
        <authorList>
            <person name="Goeker M."/>
        </authorList>
    </citation>
    <scope>NUCLEOTIDE SEQUENCE [LARGE SCALE GENOMIC DNA]</scope>
    <source>
        <strain evidence="2 3">DSM 19610</strain>
    </source>
</reference>
<organism evidence="2 3">
    <name type="scientific">Thiogranum longum</name>
    <dbReference type="NCBI Taxonomy" id="1537524"/>
    <lineage>
        <taxon>Bacteria</taxon>
        <taxon>Pseudomonadati</taxon>
        <taxon>Pseudomonadota</taxon>
        <taxon>Gammaproteobacteria</taxon>
        <taxon>Chromatiales</taxon>
        <taxon>Ectothiorhodospiraceae</taxon>
        <taxon>Thiogranum</taxon>
    </lineage>
</organism>
<dbReference type="CDD" id="cd00755">
    <property type="entry name" value="YgdL_like"/>
    <property type="match status" value="1"/>
</dbReference>
<evidence type="ECO:0000313" key="3">
    <source>
        <dbReference type="Proteomes" id="UP000295707"/>
    </source>
</evidence>
<proteinExistence type="predicted"/>
<dbReference type="SUPFAM" id="SSF69572">
    <property type="entry name" value="Activating enzymes of the ubiquitin-like proteins"/>
    <property type="match status" value="1"/>
</dbReference>
<dbReference type="GO" id="GO:0061503">
    <property type="term" value="F:tRNA threonylcarbamoyladenosine dehydratase"/>
    <property type="evidence" value="ECO:0007669"/>
    <property type="project" value="TreeGrafter"/>
</dbReference>
<dbReference type="AlphaFoldDB" id="A0A4R1H8X1"/>
<dbReference type="RefSeq" id="WP_132970885.1">
    <property type="nucleotide sequence ID" value="NZ_SMFX01000001.1"/>
</dbReference>
<keyword evidence="3" id="KW-1185">Reference proteome</keyword>
<dbReference type="GO" id="GO:0061504">
    <property type="term" value="P:cyclic threonylcarbamoyladenosine biosynthetic process"/>
    <property type="evidence" value="ECO:0007669"/>
    <property type="project" value="TreeGrafter"/>
</dbReference>
<evidence type="ECO:0000259" key="1">
    <source>
        <dbReference type="Pfam" id="PF00899"/>
    </source>
</evidence>
<protein>
    <submittedName>
        <fullName evidence="2">tRNA A37 threonylcarbamoyladenosine dehydratase</fullName>
    </submittedName>
</protein>
<dbReference type="PANTHER" id="PTHR43267">
    <property type="entry name" value="TRNA THREONYLCARBAMOYLADENOSINE DEHYDRATASE"/>
    <property type="match status" value="1"/>
</dbReference>
<dbReference type="InterPro" id="IPR035985">
    <property type="entry name" value="Ubiquitin-activating_enz"/>
</dbReference>
<evidence type="ECO:0000313" key="2">
    <source>
        <dbReference type="EMBL" id="TCK16961.1"/>
    </source>
</evidence>
<dbReference type="Pfam" id="PF00899">
    <property type="entry name" value="ThiF"/>
    <property type="match status" value="1"/>
</dbReference>
<dbReference type="OrthoDB" id="9804150at2"/>
<sequence length="267" mass="29630">MSKDDQRFAGIVRLYGSEAAQWIADMNVCVIGIGGVGSWAAEALARTGVGAITLIDFDEICATNINRQVHALESVIGEKKTQEMQKRIHDINPECRVTVIDDYITDRNLFEYLPPDRPFDYVFDAIDSIRFKAALIYHCKRNKMPVITTGAGGGLTDPGQVQVRDLSRTFNDPLAAKVRAELRARHGFSRNTRRYFGIECVFSSQQQVYPKADGSVGQEKPGIHGVHLDCSMGYGSATFVTGTMGFVAVSRAIEKHLRRCQRRVAGR</sequence>
<feature type="domain" description="THIF-type NAD/FAD binding fold" evidence="1">
    <location>
        <begin position="13"/>
        <end position="161"/>
    </location>
</feature>